<accession>A0A0E9SVS6</accession>
<proteinExistence type="predicted"/>
<reference evidence="1" key="2">
    <citation type="journal article" date="2015" name="Fish Shellfish Immunol.">
        <title>Early steps in the European eel (Anguilla anguilla)-Vibrio vulnificus interaction in the gills: Role of the RtxA13 toxin.</title>
        <authorList>
            <person name="Callol A."/>
            <person name="Pajuelo D."/>
            <person name="Ebbesson L."/>
            <person name="Teles M."/>
            <person name="MacKenzie S."/>
            <person name="Amaro C."/>
        </authorList>
    </citation>
    <scope>NUCLEOTIDE SEQUENCE</scope>
</reference>
<evidence type="ECO:0000313" key="1">
    <source>
        <dbReference type="EMBL" id="JAH44668.1"/>
    </source>
</evidence>
<organism evidence="1">
    <name type="scientific">Anguilla anguilla</name>
    <name type="common">European freshwater eel</name>
    <name type="synonym">Muraena anguilla</name>
    <dbReference type="NCBI Taxonomy" id="7936"/>
    <lineage>
        <taxon>Eukaryota</taxon>
        <taxon>Metazoa</taxon>
        <taxon>Chordata</taxon>
        <taxon>Craniata</taxon>
        <taxon>Vertebrata</taxon>
        <taxon>Euteleostomi</taxon>
        <taxon>Actinopterygii</taxon>
        <taxon>Neopterygii</taxon>
        <taxon>Teleostei</taxon>
        <taxon>Anguilliformes</taxon>
        <taxon>Anguillidae</taxon>
        <taxon>Anguilla</taxon>
    </lineage>
</organism>
<dbReference type="EMBL" id="GBXM01063909">
    <property type="protein sequence ID" value="JAH44668.1"/>
    <property type="molecule type" value="Transcribed_RNA"/>
</dbReference>
<name>A0A0E9SVS6_ANGAN</name>
<protein>
    <submittedName>
        <fullName evidence="1">Uncharacterized protein</fullName>
    </submittedName>
</protein>
<reference evidence="1" key="1">
    <citation type="submission" date="2014-11" db="EMBL/GenBank/DDBJ databases">
        <authorList>
            <person name="Amaro Gonzalez C."/>
        </authorList>
    </citation>
    <scope>NUCLEOTIDE SEQUENCE</scope>
</reference>
<sequence length="14" mass="1611">MFTSILNPCQRTLS</sequence>